<keyword evidence="4" id="KW-0443">Lipid metabolism</keyword>
<evidence type="ECO:0000256" key="4">
    <source>
        <dbReference type="ARBA" id="ARBA00023098"/>
    </source>
</evidence>
<reference evidence="8 9" key="1">
    <citation type="submission" date="2020-08" db="EMBL/GenBank/DDBJ databases">
        <authorList>
            <person name="Hejnol A."/>
        </authorList>
    </citation>
    <scope>NUCLEOTIDE SEQUENCE [LARGE SCALE GENOMIC DNA]</scope>
</reference>
<evidence type="ECO:0000256" key="2">
    <source>
        <dbReference type="ARBA" id="ARBA00022832"/>
    </source>
</evidence>
<dbReference type="GO" id="GO:0016836">
    <property type="term" value="F:hydro-lyase activity"/>
    <property type="evidence" value="ECO:0007669"/>
    <property type="project" value="TreeGrafter"/>
</dbReference>
<keyword evidence="3" id="KW-0809">Transit peptide</keyword>
<dbReference type="InterPro" id="IPR029045">
    <property type="entry name" value="ClpP/crotonase-like_dom_sf"/>
</dbReference>
<dbReference type="PANTHER" id="PTHR43602">
    <property type="match status" value="1"/>
</dbReference>
<dbReference type="PANTHER" id="PTHR43602:SF1">
    <property type="entry name" value="ENOYL-COA HYDRATASE DOMAIN-CONTAINING PROTEIN 3, MITOCHONDRIAL"/>
    <property type="match status" value="1"/>
</dbReference>
<comment type="caution">
    <text evidence="8">The sequence shown here is derived from an EMBL/GenBank/DDBJ whole genome shotgun (WGS) entry which is preliminary data.</text>
</comment>
<dbReference type="OrthoDB" id="2139957at2759"/>
<keyword evidence="9" id="KW-1185">Reference proteome</keyword>
<dbReference type="AlphaFoldDB" id="A0A7I8W3N9"/>
<evidence type="ECO:0000256" key="5">
    <source>
        <dbReference type="ARBA" id="ARBA00023128"/>
    </source>
</evidence>
<dbReference type="Gene3D" id="1.10.12.10">
    <property type="entry name" value="Lyase 2-enoyl-coa Hydratase, Chain A, domain 2"/>
    <property type="match status" value="1"/>
</dbReference>
<evidence type="ECO:0000256" key="1">
    <source>
        <dbReference type="ARBA" id="ARBA00004173"/>
    </source>
</evidence>
<evidence type="ECO:0000256" key="3">
    <source>
        <dbReference type="ARBA" id="ARBA00022946"/>
    </source>
</evidence>
<evidence type="ECO:0000256" key="6">
    <source>
        <dbReference type="ARBA" id="ARBA00037410"/>
    </source>
</evidence>
<sequence>MLDELLNHVKSTSEENRIVVIRSSGSVFSAGHDLKELVDSDIQGKAAVFEKCEALMKAIRLAPVPVLAAIDGLATAAGCQIVATCDLAVATRNSKFATPGVKVGLFCSTPGVPLARSVPRKVAADMLFTGQPITAEEALRSGLVSRVVRKEALDDCINEIVSDVCGVDRSVISLGKKAFYEQINLPEDEALSKSSCVMLTNLEYNAAQDGIAKFLKRK</sequence>
<dbReference type="GO" id="GO:0006631">
    <property type="term" value="P:fatty acid metabolic process"/>
    <property type="evidence" value="ECO:0007669"/>
    <property type="project" value="UniProtKB-KW"/>
</dbReference>
<organism evidence="8 9">
    <name type="scientific">Dimorphilus gyrociliatus</name>
    <dbReference type="NCBI Taxonomy" id="2664684"/>
    <lineage>
        <taxon>Eukaryota</taxon>
        <taxon>Metazoa</taxon>
        <taxon>Spiralia</taxon>
        <taxon>Lophotrochozoa</taxon>
        <taxon>Annelida</taxon>
        <taxon>Polychaeta</taxon>
        <taxon>Polychaeta incertae sedis</taxon>
        <taxon>Dinophilidae</taxon>
        <taxon>Dimorphilus</taxon>
    </lineage>
</organism>
<dbReference type="EMBL" id="CAJFCJ010000019">
    <property type="protein sequence ID" value="CAD5123164.1"/>
    <property type="molecule type" value="Genomic_DNA"/>
</dbReference>
<dbReference type="Gene3D" id="3.90.226.10">
    <property type="entry name" value="2-enoyl-CoA Hydratase, Chain A, domain 1"/>
    <property type="match status" value="1"/>
</dbReference>
<gene>
    <name evidence="8" type="ORF">DGYR_LOCUS10874</name>
</gene>
<comment type="function">
    <text evidence="6">May play a role in fatty acid biosynthesis and insulin sensitivity.</text>
</comment>
<dbReference type="GO" id="GO:0005739">
    <property type="term" value="C:mitochondrion"/>
    <property type="evidence" value="ECO:0007669"/>
    <property type="project" value="UniProtKB-SubCell"/>
</dbReference>
<keyword evidence="5" id="KW-0496">Mitochondrion</keyword>
<dbReference type="InterPro" id="IPR052377">
    <property type="entry name" value="Mitochondrial_ECH-domain"/>
</dbReference>
<accession>A0A7I8W3N9</accession>
<dbReference type="Proteomes" id="UP000549394">
    <property type="component" value="Unassembled WGS sequence"/>
</dbReference>
<comment type="subcellular location">
    <subcellularLocation>
        <location evidence="1">Mitochondrion</location>
    </subcellularLocation>
</comment>
<evidence type="ECO:0000313" key="8">
    <source>
        <dbReference type="EMBL" id="CAD5123164.1"/>
    </source>
</evidence>
<keyword evidence="2" id="KW-0276">Fatty acid metabolism</keyword>
<name>A0A7I8W3N9_9ANNE</name>
<evidence type="ECO:0000313" key="9">
    <source>
        <dbReference type="Proteomes" id="UP000549394"/>
    </source>
</evidence>
<dbReference type="InterPro" id="IPR014748">
    <property type="entry name" value="Enoyl-CoA_hydra_C"/>
</dbReference>
<dbReference type="SUPFAM" id="SSF52096">
    <property type="entry name" value="ClpP/crotonase"/>
    <property type="match status" value="1"/>
</dbReference>
<protein>
    <recommendedName>
        <fullName evidence="7">Enoyl-CoA hydratase domain-containing protein 3, mitochondrial</fullName>
    </recommendedName>
</protein>
<proteinExistence type="predicted"/>
<dbReference type="InterPro" id="IPR001753">
    <property type="entry name" value="Enoyl-CoA_hydra/iso"/>
</dbReference>
<dbReference type="CDD" id="cd06558">
    <property type="entry name" value="crotonase-like"/>
    <property type="match status" value="1"/>
</dbReference>
<dbReference type="Pfam" id="PF00378">
    <property type="entry name" value="ECH_1"/>
    <property type="match status" value="1"/>
</dbReference>
<evidence type="ECO:0000256" key="7">
    <source>
        <dbReference type="ARBA" id="ARBA00040545"/>
    </source>
</evidence>